<evidence type="ECO:0008006" key="3">
    <source>
        <dbReference type="Google" id="ProtNLM"/>
    </source>
</evidence>
<name>A0ABM7RDW3_9BACT</name>
<accession>A0ABM7RDW3</accession>
<dbReference type="EMBL" id="AP024702">
    <property type="protein sequence ID" value="BCX47833.1"/>
    <property type="molecule type" value="Genomic_DNA"/>
</dbReference>
<dbReference type="Proteomes" id="UP001374893">
    <property type="component" value="Chromosome"/>
</dbReference>
<proteinExistence type="predicted"/>
<protein>
    <recommendedName>
        <fullName evidence="3">DUF1254 domain-containing protein</fullName>
    </recommendedName>
</protein>
<keyword evidence="2" id="KW-1185">Reference proteome</keyword>
<evidence type="ECO:0000313" key="2">
    <source>
        <dbReference type="Proteomes" id="UP001374893"/>
    </source>
</evidence>
<sequence length="152" mass="16774">MKTRNRIAIVLLVLGMLQMTGYLVGSKVMRGLGLATGIAPFPKVFCEADGYEAFAASFRLEGRQADGTAWTCDLDPERYARLEGPYNRRNVYGATLAFAPRLPEDLRDPLLAEALDPSSTLRRELDIPADVADLRVTITPRDGEAEGPWTYP</sequence>
<dbReference type="RefSeq" id="WP_338690249.1">
    <property type="nucleotide sequence ID" value="NZ_AP024702.1"/>
</dbReference>
<reference evidence="1 2" key="1">
    <citation type="submission" date="2021-06" db="EMBL/GenBank/DDBJ databases">
        <title>Complete genome of Haloferula helveola possessing various polysaccharide degrading enzymes.</title>
        <authorList>
            <person name="Takami H."/>
            <person name="Huang C."/>
            <person name="Hamasaki K."/>
        </authorList>
    </citation>
    <scope>NUCLEOTIDE SEQUENCE [LARGE SCALE GENOMIC DNA]</scope>
    <source>
        <strain evidence="1 2">CN-1</strain>
    </source>
</reference>
<gene>
    <name evidence="1" type="ORF">HAHE_17410</name>
</gene>
<evidence type="ECO:0000313" key="1">
    <source>
        <dbReference type="EMBL" id="BCX47833.1"/>
    </source>
</evidence>
<organism evidence="1 2">
    <name type="scientific">Haloferula helveola</name>
    <dbReference type="NCBI Taxonomy" id="490095"/>
    <lineage>
        <taxon>Bacteria</taxon>
        <taxon>Pseudomonadati</taxon>
        <taxon>Verrucomicrobiota</taxon>
        <taxon>Verrucomicrobiia</taxon>
        <taxon>Verrucomicrobiales</taxon>
        <taxon>Verrucomicrobiaceae</taxon>
        <taxon>Haloferula</taxon>
    </lineage>
</organism>